<dbReference type="PROSITE" id="PS50089">
    <property type="entry name" value="ZF_RING_2"/>
    <property type="match status" value="1"/>
</dbReference>
<keyword evidence="13" id="KW-1185">Reference proteome</keyword>
<evidence type="ECO:0000256" key="7">
    <source>
        <dbReference type="ARBA" id="ARBA00022786"/>
    </source>
</evidence>
<dbReference type="UniPathway" id="UPA00143"/>
<comment type="function">
    <text evidence="11">E3 ubiquitin-protein ligase.</text>
</comment>
<evidence type="ECO:0000256" key="9">
    <source>
        <dbReference type="ARBA" id="ARBA00023136"/>
    </source>
</evidence>
<evidence type="ECO:0000313" key="14">
    <source>
        <dbReference type="RefSeq" id="XP_027062175.1"/>
    </source>
</evidence>
<dbReference type="Proteomes" id="UP001652660">
    <property type="component" value="Chromosome 5e"/>
</dbReference>
<dbReference type="SUPFAM" id="SSF57850">
    <property type="entry name" value="RING/U-box"/>
    <property type="match status" value="1"/>
</dbReference>
<accession>A0A6P6S7P9</accession>
<organism evidence="13 14">
    <name type="scientific">Coffea arabica</name>
    <name type="common">Arabian coffee</name>
    <dbReference type="NCBI Taxonomy" id="13443"/>
    <lineage>
        <taxon>Eukaryota</taxon>
        <taxon>Viridiplantae</taxon>
        <taxon>Streptophyta</taxon>
        <taxon>Embryophyta</taxon>
        <taxon>Tracheophyta</taxon>
        <taxon>Spermatophyta</taxon>
        <taxon>Magnoliopsida</taxon>
        <taxon>eudicotyledons</taxon>
        <taxon>Gunneridae</taxon>
        <taxon>Pentapetalae</taxon>
        <taxon>asterids</taxon>
        <taxon>lamiids</taxon>
        <taxon>Gentianales</taxon>
        <taxon>Rubiaceae</taxon>
        <taxon>Ixoroideae</taxon>
        <taxon>Gardenieae complex</taxon>
        <taxon>Bertiereae - Coffeeae clade</taxon>
        <taxon>Coffeeae</taxon>
        <taxon>Coffea</taxon>
    </lineage>
</organism>
<dbReference type="GeneID" id="113688532"/>
<dbReference type="InterPro" id="IPR045103">
    <property type="entry name" value="RNF5/RNF185-like"/>
</dbReference>
<gene>
    <name evidence="14 15" type="primary">LOC113688532</name>
</gene>
<dbReference type="RefSeq" id="XP_027062175.1">
    <property type="nucleotide sequence ID" value="XM_027206374.1"/>
</dbReference>
<dbReference type="GO" id="GO:0008270">
    <property type="term" value="F:zinc ion binding"/>
    <property type="evidence" value="ECO:0007669"/>
    <property type="project" value="UniProtKB-KW"/>
</dbReference>
<dbReference type="OrthoDB" id="6270329at2759"/>
<comment type="subcellular location">
    <subcellularLocation>
        <location evidence="2">Endomembrane system</location>
    </subcellularLocation>
    <subcellularLocation>
        <location evidence="11">Endoplasmic reticulum membrane</location>
        <topology evidence="11">Single-pass type IV membrane protein</topology>
    </subcellularLocation>
</comment>
<keyword evidence="9" id="KW-0472">Membrane</keyword>
<dbReference type="InterPro" id="IPR013083">
    <property type="entry name" value="Znf_RING/FYVE/PHD"/>
</dbReference>
<dbReference type="PANTHER" id="PTHR12313">
    <property type="entry name" value="E3 UBIQUITIN-PROTEIN LIGASE RNF5-RELATED"/>
    <property type="match status" value="1"/>
</dbReference>
<dbReference type="SMART" id="SM00184">
    <property type="entry name" value="RING"/>
    <property type="match status" value="1"/>
</dbReference>
<dbReference type="GO" id="GO:0016567">
    <property type="term" value="P:protein ubiquitination"/>
    <property type="evidence" value="ECO:0007669"/>
    <property type="project" value="UniProtKB-UniPathway"/>
</dbReference>
<sequence>MEEYFQEPAVENNFDRDDISLTKCKSHSPDELEDNPSGGLDCNICLGCARDPVVTFCGHLYCWPCIYKWIHFRSMPSENCNLQQPQCPVCKAELSEESVIPLYGRGLATKPSEAKAGQLGIVIPQRPPSPKCGSMLSLPTTPNISRAVPQLHRLSYTQPPQSYPQFSSGTMSPNTYHPLVTMLGEMVLTRMFRNPQAYSYPNSFHLSGGSTPRMRRQVMQADKSLSRICFFLCCSMVLCLLLF</sequence>
<evidence type="ECO:0000256" key="3">
    <source>
        <dbReference type="ARBA" id="ARBA00004906"/>
    </source>
</evidence>
<keyword evidence="4 11" id="KW-0808">Transferase</keyword>
<proteinExistence type="predicted"/>
<evidence type="ECO:0000313" key="13">
    <source>
        <dbReference type="Proteomes" id="UP001652660"/>
    </source>
</evidence>
<dbReference type="EC" id="2.3.2.27" evidence="11"/>
<evidence type="ECO:0000259" key="12">
    <source>
        <dbReference type="PROSITE" id="PS50089"/>
    </source>
</evidence>
<name>A0A6P6S7P9_COFAR</name>
<evidence type="ECO:0000256" key="10">
    <source>
        <dbReference type="PROSITE-ProRule" id="PRU00175"/>
    </source>
</evidence>
<evidence type="ECO:0000256" key="1">
    <source>
        <dbReference type="ARBA" id="ARBA00000900"/>
    </source>
</evidence>
<protein>
    <recommendedName>
        <fullName evidence="11">E3 ubiquitin-protein ligase RMA</fullName>
        <ecNumber evidence="11">2.3.2.27</ecNumber>
    </recommendedName>
    <alternativeName>
        <fullName evidence="11">Protein RING membrane-anchor</fullName>
    </alternativeName>
    <alternativeName>
        <fullName evidence="11">RING-type E3 ubiquitin transferase RMA</fullName>
    </alternativeName>
</protein>
<dbReference type="InterPro" id="IPR018957">
    <property type="entry name" value="Znf_C3HC4_RING-type"/>
</dbReference>
<evidence type="ECO:0000313" key="15">
    <source>
        <dbReference type="RefSeq" id="XP_027062176.1"/>
    </source>
</evidence>
<keyword evidence="7 11" id="KW-0833">Ubl conjugation pathway</keyword>
<dbReference type="GO" id="GO:0061630">
    <property type="term" value="F:ubiquitin protein ligase activity"/>
    <property type="evidence" value="ECO:0007669"/>
    <property type="project" value="UniProtKB-UniRule"/>
</dbReference>
<dbReference type="AlphaFoldDB" id="A0A6P6S7P9"/>
<evidence type="ECO:0000256" key="6">
    <source>
        <dbReference type="ARBA" id="ARBA00022771"/>
    </source>
</evidence>
<dbReference type="Gene3D" id="3.30.40.10">
    <property type="entry name" value="Zinc/RING finger domain, C3HC4 (zinc finger)"/>
    <property type="match status" value="1"/>
</dbReference>
<comment type="pathway">
    <text evidence="3 11">Protein modification; protein ubiquitination.</text>
</comment>
<reference evidence="14 15" key="2">
    <citation type="submission" date="2025-04" db="UniProtKB">
        <authorList>
            <consortium name="RefSeq"/>
        </authorList>
    </citation>
    <scope>IDENTIFICATION</scope>
    <source>
        <tissue evidence="14 15">Leaves</tissue>
    </source>
</reference>
<dbReference type="GO" id="GO:0005789">
    <property type="term" value="C:endoplasmic reticulum membrane"/>
    <property type="evidence" value="ECO:0007669"/>
    <property type="project" value="UniProtKB-SubCell"/>
</dbReference>
<comment type="domain">
    <text evidence="11">The RING-type zinc finger domain is responsible for E3 ligase activity.</text>
</comment>
<keyword evidence="11" id="KW-0256">Endoplasmic reticulum</keyword>
<evidence type="ECO:0000256" key="2">
    <source>
        <dbReference type="ARBA" id="ARBA00004308"/>
    </source>
</evidence>
<dbReference type="InterPro" id="IPR001841">
    <property type="entry name" value="Znf_RING"/>
</dbReference>
<dbReference type="RefSeq" id="XP_027062176.1">
    <property type="nucleotide sequence ID" value="XM_027206375.1"/>
</dbReference>
<keyword evidence="8 11" id="KW-0862">Zinc</keyword>
<evidence type="ECO:0000256" key="5">
    <source>
        <dbReference type="ARBA" id="ARBA00022723"/>
    </source>
</evidence>
<keyword evidence="6 10" id="KW-0863">Zinc-finger</keyword>
<evidence type="ECO:0000256" key="4">
    <source>
        <dbReference type="ARBA" id="ARBA00022679"/>
    </source>
</evidence>
<keyword evidence="5 11" id="KW-0479">Metal-binding</keyword>
<evidence type="ECO:0000256" key="11">
    <source>
        <dbReference type="RuleBase" id="RU369090"/>
    </source>
</evidence>
<dbReference type="InterPro" id="IPR017907">
    <property type="entry name" value="Znf_RING_CS"/>
</dbReference>
<reference evidence="13" key="1">
    <citation type="journal article" date="2025" name="Foods">
        <title>Unveiling the Microbial Signatures of Arabica Coffee Cherries: Insights into Ripeness Specific Diversity, Functional Traits, and Implications for Quality and Safety.</title>
        <authorList>
            <consortium name="RefSeq"/>
            <person name="Tenea G.N."/>
            <person name="Cifuentes V."/>
            <person name="Reyes P."/>
            <person name="Cevallos-Vallejos M."/>
        </authorList>
    </citation>
    <scope>NUCLEOTIDE SEQUENCE [LARGE SCALE GENOMIC DNA]</scope>
</reference>
<dbReference type="Pfam" id="PF00097">
    <property type="entry name" value="zf-C3HC4"/>
    <property type="match status" value="1"/>
</dbReference>
<dbReference type="PROSITE" id="PS00518">
    <property type="entry name" value="ZF_RING_1"/>
    <property type="match status" value="1"/>
</dbReference>
<feature type="domain" description="RING-type" evidence="12">
    <location>
        <begin position="42"/>
        <end position="91"/>
    </location>
</feature>
<dbReference type="GO" id="GO:0006511">
    <property type="term" value="P:ubiquitin-dependent protein catabolic process"/>
    <property type="evidence" value="ECO:0007669"/>
    <property type="project" value="UniProtKB-UniRule"/>
</dbReference>
<comment type="catalytic activity">
    <reaction evidence="1 11">
        <text>S-ubiquitinyl-[E2 ubiquitin-conjugating enzyme]-L-cysteine + [acceptor protein]-L-lysine = [E2 ubiquitin-conjugating enzyme]-L-cysteine + N(6)-ubiquitinyl-[acceptor protein]-L-lysine.</text>
        <dbReference type="EC" id="2.3.2.27"/>
    </reaction>
</comment>
<evidence type="ECO:0000256" key="8">
    <source>
        <dbReference type="ARBA" id="ARBA00022833"/>
    </source>
</evidence>